<organism evidence="1 2">
    <name type="scientific">Cryptotermes secundus</name>
    <dbReference type="NCBI Taxonomy" id="105785"/>
    <lineage>
        <taxon>Eukaryota</taxon>
        <taxon>Metazoa</taxon>
        <taxon>Ecdysozoa</taxon>
        <taxon>Arthropoda</taxon>
        <taxon>Hexapoda</taxon>
        <taxon>Insecta</taxon>
        <taxon>Pterygota</taxon>
        <taxon>Neoptera</taxon>
        <taxon>Polyneoptera</taxon>
        <taxon>Dictyoptera</taxon>
        <taxon>Blattodea</taxon>
        <taxon>Blattoidea</taxon>
        <taxon>Termitoidae</taxon>
        <taxon>Kalotermitidae</taxon>
        <taxon>Cryptotermitinae</taxon>
        <taxon>Cryptotermes</taxon>
    </lineage>
</organism>
<comment type="caution">
    <text evidence="1">The sequence shown here is derived from an EMBL/GenBank/DDBJ whole genome shotgun (WGS) entry which is preliminary data.</text>
</comment>
<proteinExistence type="predicted"/>
<dbReference type="Proteomes" id="UP000235965">
    <property type="component" value="Unassembled WGS sequence"/>
</dbReference>
<evidence type="ECO:0000313" key="2">
    <source>
        <dbReference type="Proteomes" id="UP000235965"/>
    </source>
</evidence>
<dbReference type="EMBL" id="NEVH01022635">
    <property type="protein sequence ID" value="PNF18742.1"/>
    <property type="molecule type" value="Genomic_DNA"/>
</dbReference>
<dbReference type="AlphaFoldDB" id="A0A2J7PQY4"/>
<evidence type="ECO:0000313" key="1">
    <source>
        <dbReference type="EMBL" id="PNF18742.1"/>
    </source>
</evidence>
<gene>
    <name evidence="1" type="ORF">B7P43_G05017</name>
</gene>
<protein>
    <submittedName>
        <fullName evidence="1">Uncharacterized protein</fullName>
    </submittedName>
</protein>
<keyword evidence="2" id="KW-1185">Reference proteome</keyword>
<dbReference type="InParanoid" id="A0A2J7PQY4"/>
<accession>A0A2J7PQY4</accession>
<reference evidence="1 2" key="1">
    <citation type="submission" date="2017-12" db="EMBL/GenBank/DDBJ databases">
        <title>Hemimetabolous genomes reveal molecular basis of termite eusociality.</title>
        <authorList>
            <person name="Harrison M.C."/>
            <person name="Jongepier E."/>
            <person name="Robertson H.M."/>
            <person name="Arning N."/>
            <person name="Bitard-Feildel T."/>
            <person name="Chao H."/>
            <person name="Childers C.P."/>
            <person name="Dinh H."/>
            <person name="Doddapaneni H."/>
            <person name="Dugan S."/>
            <person name="Gowin J."/>
            <person name="Greiner C."/>
            <person name="Han Y."/>
            <person name="Hu H."/>
            <person name="Hughes D.S.T."/>
            <person name="Huylmans A.-K."/>
            <person name="Kemena C."/>
            <person name="Kremer L.P.M."/>
            <person name="Lee S.L."/>
            <person name="Lopez-Ezquerra A."/>
            <person name="Mallet L."/>
            <person name="Monroy-Kuhn J.M."/>
            <person name="Moser A."/>
            <person name="Murali S.C."/>
            <person name="Muzny D.M."/>
            <person name="Otani S."/>
            <person name="Piulachs M.-D."/>
            <person name="Poelchau M."/>
            <person name="Qu J."/>
            <person name="Schaub F."/>
            <person name="Wada-Katsumata A."/>
            <person name="Worley K.C."/>
            <person name="Xie Q."/>
            <person name="Ylla G."/>
            <person name="Poulsen M."/>
            <person name="Gibbs R.A."/>
            <person name="Schal C."/>
            <person name="Richards S."/>
            <person name="Belles X."/>
            <person name="Korb J."/>
            <person name="Bornberg-Bauer E."/>
        </authorList>
    </citation>
    <scope>NUCLEOTIDE SEQUENCE [LARGE SCALE GENOMIC DNA]</scope>
    <source>
        <tissue evidence="1">Whole body</tissue>
    </source>
</reference>
<sequence length="59" mass="6738">MIPLTCRPNPVKSTPCGIKDTHKYLQQNPYKRRSTVATRAKLDTKTNSRRLTRNPILGT</sequence>
<name>A0A2J7PQY4_9NEOP</name>